<sequence length="24" mass="2715">IGCLESIYTLSNVLRPTTIRQFCS</sequence>
<accession>A0A820KFT6</accession>
<gene>
    <name evidence="1" type="ORF">JBS370_LOCUS41685</name>
</gene>
<evidence type="ECO:0000313" key="2">
    <source>
        <dbReference type="Proteomes" id="UP000663836"/>
    </source>
</evidence>
<evidence type="ECO:0000313" key="1">
    <source>
        <dbReference type="EMBL" id="CAF4342844.1"/>
    </source>
</evidence>
<protein>
    <submittedName>
        <fullName evidence="1">Uncharacterized protein</fullName>
    </submittedName>
</protein>
<name>A0A820KFT6_9BILA</name>
<dbReference type="EMBL" id="CAJOBD010048125">
    <property type="protein sequence ID" value="CAF4342844.1"/>
    <property type="molecule type" value="Genomic_DNA"/>
</dbReference>
<organism evidence="1 2">
    <name type="scientific">Rotaria sordida</name>
    <dbReference type="NCBI Taxonomy" id="392033"/>
    <lineage>
        <taxon>Eukaryota</taxon>
        <taxon>Metazoa</taxon>
        <taxon>Spiralia</taxon>
        <taxon>Gnathifera</taxon>
        <taxon>Rotifera</taxon>
        <taxon>Eurotatoria</taxon>
        <taxon>Bdelloidea</taxon>
        <taxon>Philodinida</taxon>
        <taxon>Philodinidae</taxon>
        <taxon>Rotaria</taxon>
    </lineage>
</organism>
<proteinExistence type="predicted"/>
<reference evidence="1" key="1">
    <citation type="submission" date="2021-02" db="EMBL/GenBank/DDBJ databases">
        <authorList>
            <person name="Nowell W R."/>
        </authorList>
    </citation>
    <scope>NUCLEOTIDE SEQUENCE</scope>
</reference>
<dbReference type="Proteomes" id="UP000663836">
    <property type="component" value="Unassembled WGS sequence"/>
</dbReference>
<dbReference type="AlphaFoldDB" id="A0A820KFT6"/>
<feature type="non-terminal residue" evidence="1">
    <location>
        <position position="1"/>
    </location>
</feature>
<comment type="caution">
    <text evidence="1">The sequence shown here is derived from an EMBL/GenBank/DDBJ whole genome shotgun (WGS) entry which is preliminary data.</text>
</comment>